<proteinExistence type="predicted"/>
<sequence length="1255" mass="135954">MPVSVPQPNLDFYATEESYTTSAMVESQSAEVEVSLRNLDFEFDQAERVFEEKEKQLEKAYTNLTDQEHSLQPTVYKKMFIDLDNQMEDLARERKAMEDSYVTKKSILKATPSTANLSIAGSPSSPRSPRRKSQMTSHVLTHVASTSSSLILILTLLLLTPLSTFAQCESQSLFIDITFNIPCTLSSTFYTPDYISSNLHFLPTFRTINSSTSSPCPSTLPQCSPTSPYNCCTSTPTVIPSTWLLNPPNLVLPLNDGYSNTGSEHSLIPLNSGRASKYSTLNYNNSYDLQPFPPPPSGYKPSDFVADDVSLGNTLGGIQCSPLGFVVGVPDVVEPRYMIEEDSQSREIFEELRIACNNYMGGGSGSIFPPPLNSSPTFSCTDAETRLWVQGQGMRNSVTGIPPQLGFPLTRESNEGQMMGVVKESVNSVDDYLNIDDSLFSRLDSLPVGWSGKVFYGWIRGESWYDSSDLSASVNGVYVEGKCVQEKCGEGECGVEVEEEGEVGFSTVWERSFANVFNPEASLPFSATFCGYTFGGPPSPGCAFTDPPNSSNYIYSPGVSQNRATFLLGYLAQTYIRGYIGNSISTLCTDAISSLPCDSTTYVDPCLGSSAVAPKKVRPRKGTSEFDSPFCKCSSSSGECHRTKPTTYYASTSTPSIPVDEIFSVFSITSNPSFEEKYTDGGCDKAEGGEDLWQLGKVFGECDGGTETEVVYGCRQAVISTTEEDEDGQCLPPLTDWEFDVRVCNPDLDPTCAVDEDDGECWEVKFNDVCLGSSKELADVEIAPSFFTRDDWESAGFTCQSLLWESLPNSVCPFECEGDRCPSGCDGQQAGVSAFYVDGIWTCASNNPQKVENSSNGGTQAFSTQCLTKGPPNTVSVQGKCVPPPTPDTPTCTTVLYPDSASPPENCILSNGPPDFQQRNLEDCIDMSVCSYDQIREYFPGNFNGCVKNEGSTSLSSFWTCSVNSPATPSGGDGSTILTMNPFFVNRIKLLSAGYNEIDPSTWLIAVQALKCMQGFVDGTFGEVLRSDLPNHLADVRTGTCVPISPSVSACDPSASDSEPNSCKPSPASLGCGSCLKIGLTQTVLESEQSKFQGELRPVKISGAQEFVPNTDPFNFNRVYEEGKAPVPLRTAMVKEYCAGNDEITRAGPSDVALVTEIFGSESQKDLFCCDGACQSDTVEFCALNRSNSSCDYSAFVSAGNNLTSPSKGSDDRRRLGVIDSLAEMKKNDLEELMKIHDEKLGALRAGEGGGARSI</sequence>
<protein>
    <submittedName>
        <fullName evidence="3">Uncharacterized protein</fullName>
    </submittedName>
</protein>
<evidence type="ECO:0000256" key="1">
    <source>
        <dbReference type="SAM" id="Coils"/>
    </source>
</evidence>
<evidence type="ECO:0000313" key="4">
    <source>
        <dbReference type="Proteomes" id="UP001165160"/>
    </source>
</evidence>
<gene>
    <name evidence="3" type="ORF">TrVE_jg13970</name>
</gene>
<dbReference type="AlphaFoldDB" id="A0A9W7FN70"/>
<comment type="caution">
    <text evidence="3">The sequence shown here is derived from an EMBL/GenBank/DDBJ whole genome shotgun (WGS) entry which is preliminary data.</text>
</comment>
<dbReference type="Proteomes" id="UP001165160">
    <property type="component" value="Unassembled WGS sequence"/>
</dbReference>
<evidence type="ECO:0000256" key="2">
    <source>
        <dbReference type="SAM" id="MobiDB-lite"/>
    </source>
</evidence>
<dbReference type="EMBL" id="BRXX01000510">
    <property type="protein sequence ID" value="GMI15090.1"/>
    <property type="molecule type" value="Genomic_DNA"/>
</dbReference>
<feature type="coiled-coil region" evidence="1">
    <location>
        <begin position="36"/>
        <end position="100"/>
    </location>
</feature>
<accession>A0A9W7FN70</accession>
<feature type="region of interest" description="Disordered" evidence="2">
    <location>
        <begin position="115"/>
        <end position="137"/>
    </location>
</feature>
<organism evidence="3 4">
    <name type="scientific">Triparma verrucosa</name>
    <dbReference type="NCBI Taxonomy" id="1606542"/>
    <lineage>
        <taxon>Eukaryota</taxon>
        <taxon>Sar</taxon>
        <taxon>Stramenopiles</taxon>
        <taxon>Ochrophyta</taxon>
        <taxon>Bolidophyceae</taxon>
        <taxon>Parmales</taxon>
        <taxon>Triparmaceae</taxon>
        <taxon>Triparma</taxon>
    </lineage>
</organism>
<keyword evidence="4" id="KW-1185">Reference proteome</keyword>
<reference evidence="4" key="1">
    <citation type="journal article" date="2023" name="Commun. Biol.">
        <title>Genome analysis of Parmales, the sister group of diatoms, reveals the evolutionary specialization of diatoms from phago-mixotrophs to photoautotrophs.</title>
        <authorList>
            <person name="Ban H."/>
            <person name="Sato S."/>
            <person name="Yoshikawa S."/>
            <person name="Yamada K."/>
            <person name="Nakamura Y."/>
            <person name="Ichinomiya M."/>
            <person name="Sato N."/>
            <person name="Blanc-Mathieu R."/>
            <person name="Endo H."/>
            <person name="Kuwata A."/>
            <person name="Ogata H."/>
        </authorList>
    </citation>
    <scope>NUCLEOTIDE SEQUENCE [LARGE SCALE GENOMIC DNA]</scope>
    <source>
        <strain evidence="4">NIES 3699</strain>
    </source>
</reference>
<keyword evidence="1" id="KW-0175">Coiled coil</keyword>
<name>A0A9W7FN70_9STRA</name>
<evidence type="ECO:0000313" key="3">
    <source>
        <dbReference type="EMBL" id="GMI15090.1"/>
    </source>
</evidence>